<reference evidence="3 4" key="1">
    <citation type="submission" date="2016-11" db="EMBL/GenBank/DDBJ databases">
        <title>Draft Genome Sequences of Nine Cyanobacterial Strains from Diverse Habitats.</title>
        <authorList>
            <person name="Zhu T."/>
            <person name="Hou S."/>
            <person name="Lu X."/>
            <person name="Hess W.R."/>
        </authorList>
    </citation>
    <scope>NUCLEOTIDE SEQUENCE [LARGE SCALE GENOMIC DNA]</scope>
    <source>
        <strain evidence="3 4">NIES-593</strain>
    </source>
</reference>
<keyword evidence="2" id="KW-0472">Membrane</keyword>
<feature type="region of interest" description="Disordered" evidence="1">
    <location>
        <begin position="151"/>
        <end position="255"/>
    </location>
</feature>
<sequence>MRLLILLLVLGVGIVFFLQNQQAVTLVFFGNLARVTLPIAGWVLLFIAAGALTSLFWRLLSSLGKPSVPRNFEATRSRSYSPPPPSPQSPQMSSDYRLPQDDSRSPAQTPPSSYRSDWEKDYQEEWDDWNVQKPAREPIIREPVRDFVREVPREPARTEERAVEDSARQLEEDKSTVFEAEQQPKSATRTGSVYSYVYREPKDRQDKEESKQDKQDKEEDKSDRVYDANYRVILPPYQNAQEQQTREDEDEEDWI</sequence>
<feature type="region of interest" description="Disordered" evidence="1">
    <location>
        <begin position="72"/>
        <end position="118"/>
    </location>
</feature>
<feature type="compositionally biased region" description="Basic and acidic residues" evidence="1">
    <location>
        <begin position="199"/>
        <end position="226"/>
    </location>
</feature>
<accession>A0A1U7HSW4</accession>
<evidence type="ECO:0008006" key="5">
    <source>
        <dbReference type="Google" id="ProtNLM"/>
    </source>
</evidence>
<dbReference type="RefSeq" id="WP_073597826.1">
    <property type="nucleotide sequence ID" value="NZ_MRCB01000001.1"/>
</dbReference>
<feature type="transmembrane region" description="Helical" evidence="2">
    <location>
        <begin position="39"/>
        <end position="60"/>
    </location>
</feature>
<keyword evidence="2" id="KW-1133">Transmembrane helix</keyword>
<comment type="caution">
    <text evidence="3">The sequence shown here is derived from an EMBL/GenBank/DDBJ whole genome shotgun (WGS) entry which is preliminary data.</text>
</comment>
<dbReference type="EMBL" id="MRCB01000001">
    <property type="protein sequence ID" value="OKH26690.1"/>
    <property type="molecule type" value="Genomic_DNA"/>
</dbReference>
<dbReference type="AlphaFoldDB" id="A0A1U7HSW4"/>
<name>A0A1U7HSW4_9CYAN</name>
<gene>
    <name evidence="3" type="ORF">NIES593_01150</name>
</gene>
<dbReference type="STRING" id="1921803.NIES593_01150"/>
<evidence type="ECO:0000313" key="4">
    <source>
        <dbReference type="Proteomes" id="UP000186868"/>
    </source>
</evidence>
<feature type="compositionally biased region" description="Polar residues" evidence="1">
    <location>
        <begin position="183"/>
        <end position="193"/>
    </location>
</feature>
<evidence type="ECO:0000313" key="3">
    <source>
        <dbReference type="EMBL" id="OKH26690.1"/>
    </source>
</evidence>
<dbReference type="OrthoDB" id="428681at2"/>
<evidence type="ECO:0000256" key="2">
    <source>
        <dbReference type="SAM" id="Phobius"/>
    </source>
</evidence>
<protein>
    <recommendedName>
        <fullName evidence="5">Lipopolysaccharide assembly protein A domain-containing protein</fullName>
    </recommendedName>
</protein>
<feature type="compositionally biased region" description="Polar residues" evidence="1">
    <location>
        <begin position="105"/>
        <end position="115"/>
    </location>
</feature>
<keyword evidence="4" id="KW-1185">Reference proteome</keyword>
<keyword evidence="2" id="KW-0812">Transmembrane</keyword>
<proteinExistence type="predicted"/>
<feature type="compositionally biased region" description="Basic and acidic residues" evidence="1">
    <location>
        <begin position="151"/>
        <end position="176"/>
    </location>
</feature>
<dbReference type="Proteomes" id="UP000186868">
    <property type="component" value="Unassembled WGS sequence"/>
</dbReference>
<organism evidence="3 4">
    <name type="scientific">Hydrococcus rivularis NIES-593</name>
    <dbReference type="NCBI Taxonomy" id="1921803"/>
    <lineage>
        <taxon>Bacteria</taxon>
        <taxon>Bacillati</taxon>
        <taxon>Cyanobacteriota</taxon>
        <taxon>Cyanophyceae</taxon>
        <taxon>Pleurocapsales</taxon>
        <taxon>Hydrococcaceae</taxon>
        <taxon>Hydrococcus</taxon>
    </lineage>
</organism>
<evidence type="ECO:0000256" key="1">
    <source>
        <dbReference type="SAM" id="MobiDB-lite"/>
    </source>
</evidence>